<dbReference type="CDD" id="cd16922">
    <property type="entry name" value="HATPase_EvgS-ArcB-TorS-like"/>
    <property type="match status" value="1"/>
</dbReference>
<evidence type="ECO:0000313" key="16">
    <source>
        <dbReference type="EMBL" id="WED65811.1"/>
    </source>
</evidence>
<dbReference type="Gene3D" id="1.10.287.130">
    <property type="match status" value="1"/>
</dbReference>
<evidence type="ECO:0000256" key="8">
    <source>
        <dbReference type="ARBA" id="ARBA00022777"/>
    </source>
</evidence>
<dbReference type="PANTHER" id="PTHR45339">
    <property type="entry name" value="HYBRID SIGNAL TRANSDUCTION HISTIDINE KINASE J"/>
    <property type="match status" value="1"/>
</dbReference>
<dbReference type="InterPro" id="IPR011006">
    <property type="entry name" value="CheY-like_superfamily"/>
</dbReference>
<dbReference type="PANTHER" id="PTHR45339:SF5">
    <property type="entry name" value="HISTIDINE KINASE"/>
    <property type="match status" value="1"/>
</dbReference>
<dbReference type="InterPro" id="IPR005467">
    <property type="entry name" value="His_kinase_dom"/>
</dbReference>
<evidence type="ECO:0000256" key="11">
    <source>
        <dbReference type="ARBA" id="ARBA00023136"/>
    </source>
</evidence>
<evidence type="ECO:0000256" key="5">
    <source>
        <dbReference type="ARBA" id="ARBA00022679"/>
    </source>
</evidence>
<keyword evidence="5" id="KW-0808">Transferase</keyword>
<dbReference type="PROSITE" id="PS50109">
    <property type="entry name" value="HIS_KIN"/>
    <property type="match status" value="1"/>
</dbReference>
<dbReference type="InterPro" id="IPR003661">
    <property type="entry name" value="HisK_dim/P_dom"/>
</dbReference>
<dbReference type="FunFam" id="1.10.287.130:FF:000004">
    <property type="entry name" value="Ethylene receptor 1"/>
    <property type="match status" value="1"/>
</dbReference>
<dbReference type="KEGG" id="slom:PXH66_02985"/>
<dbReference type="InterPro" id="IPR001789">
    <property type="entry name" value="Sig_transdc_resp-reg_receiver"/>
</dbReference>
<dbReference type="EC" id="2.7.13.3" evidence="3"/>
<keyword evidence="10 13" id="KW-1133">Transmembrane helix</keyword>
<evidence type="ECO:0000256" key="2">
    <source>
        <dbReference type="ARBA" id="ARBA00004370"/>
    </source>
</evidence>
<dbReference type="RefSeq" id="WP_330930341.1">
    <property type="nucleotide sequence ID" value="NZ_CP119075.1"/>
</dbReference>
<sequence length="601" mass="65626">MASESPSAKEAILPPRDISALVEAELTRLLYRSAGFGLFSNFALAVLLIFGTWSYFTDSFPWVWLGALLLVTTVRTFGYRSFFKQTPPDEALPRWRRRFIWEVGVTSLLWGLGGWYFMGMDAILPKILAVLAVGGLNSGAARSLSSVKLAYPIYAATSLGPILVQFFMWQESGSLTLALCVVVYAMFLTRIATSHRQDLVKLHGLNFEKEALVETLSVAKDRAEAANRAKSDFLAIMSHEIRTPMNGVIGMLDILRHSSPTPTQAQQIEIAANSADSLLRLLNDILDLSRIEAGELEFENVEFDPHQLVAEVIALLSAQATAKHIDIHSSLDDHVPTRVDGDPLRLRQVLVNLVGNAIKFTERGSIDVTVRGQPRAKGSAPTARLAFAVSDTGIGIPADSLHRLFKNFSQADTSTTRRYGGSGLGLAISQRLVRHMGGNITVESTPGKGSNFSFEIDLPVVGEHEEALSAPADSTVRSPRGVRILVADDDAVNHIVIRKMMALLGYEVTAVRDGKEAVARATAETWDLIFMDIQMPVLDGRAATKQLRALPANAHTPIIALTAGVMQNEKEDYLASGFTAVLEKPLKRSALAECLEKWLPV</sequence>
<evidence type="ECO:0000256" key="10">
    <source>
        <dbReference type="ARBA" id="ARBA00022989"/>
    </source>
</evidence>
<evidence type="ECO:0000256" key="9">
    <source>
        <dbReference type="ARBA" id="ARBA00022840"/>
    </source>
</evidence>
<comment type="catalytic activity">
    <reaction evidence="1">
        <text>ATP + protein L-histidine = ADP + protein N-phospho-L-histidine.</text>
        <dbReference type="EC" id="2.7.13.3"/>
    </reaction>
</comment>
<keyword evidence="11 13" id="KW-0472">Membrane</keyword>
<protein>
    <recommendedName>
        <fullName evidence="3">histidine kinase</fullName>
        <ecNumber evidence="3">2.7.13.3</ecNumber>
    </recommendedName>
</protein>
<evidence type="ECO:0000259" key="14">
    <source>
        <dbReference type="PROSITE" id="PS50109"/>
    </source>
</evidence>
<dbReference type="SMART" id="SM00388">
    <property type="entry name" value="HisKA"/>
    <property type="match status" value="1"/>
</dbReference>
<evidence type="ECO:0000256" key="4">
    <source>
        <dbReference type="ARBA" id="ARBA00022553"/>
    </source>
</evidence>
<keyword evidence="9 16" id="KW-0067">ATP-binding</keyword>
<dbReference type="Pfam" id="PF02518">
    <property type="entry name" value="HATPase_c"/>
    <property type="match status" value="1"/>
</dbReference>
<evidence type="ECO:0000256" key="3">
    <source>
        <dbReference type="ARBA" id="ARBA00012438"/>
    </source>
</evidence>
<dbReference type="InterPro" id="IPR036097">
    <property type="entry name" value="HisK_dim/P_sf"/>
</dbReference>
<dbReference type="CDD" id="cd17546">
    <property type="entry name" value="REC_hyHK_CKI1_RcsC-like"/>
    <property type="match status" value="1"/>
</dbReference>
<evidence type="ECO:0000256" key="13">
    <source>
        <dbReference type="SAM" id="Phobius"/>
    </source>
</evidence>
<dbReference type="SUPFAM" id="SSF47384">
    <property type="entry name" value="Homodimeric domain of signal transducing histidine kinase"/>
    <property type="match status" value="1"/>
</dbReference>
<feature type="domain" description="Histidine kinase" evidence="14">
    <location>
        <begin position="236"/>
        <end position="460"/>
    </location>
</feature>
<evidence type="ECO:0000256" key="12">
    <source>
        <dbReference type="PROSITE-ProRule" id="PRU00169"/>
    </source>
</evidence>
<dbReference type="Proteomes" id="UP001218638">
    <property type="component" value="Chromosome"/>
</dbReference>
<dbReference type="PROSITE" id="PS50110">
    <property type="entry name" value="RESPONSE_REGULATORY"/>
    <property type="match status" value="1"/>
</dbReference>
<dbReference type="GO" id="GO:0000155">
    <property type="term" value="F:phosphorelay sensor kinase activity"/>
    <property type="evidence" value="ECO:0007669"/>
    <property type="project" value="InterPro"/>
</dbReference>
<evidence type="ECO:0000256" key="6">
    <source>
        <dbReference type="ARBA" id="ARBA00022692"/>
    </source>
</evidence>
<keyword evidence="8" id="KW-0418">Kinase</keyword>
<proteinExistence type="predicted"/>
<keyword evidence="7" id="KW-0547">Nucleotide-binding</keyword>
<feature type="domain" description="Response regulatory" evidence="15">
    <location>
        <begin position="483"/>
        <end position="599"/>
    </location>
</feature>
<evidence type="ECO:0000256" key="1">
    <source>
        <dbReference type="ARBA" id="ARBA00000085"/>
    </source>
</evidence>
<gene>
    <name evidence="16" type="ORF">PXH66_02985</name>
</gene>
<feature type="transmembrane region" description="Helical" evidence="13">
    <location>
        <begin position="62"/>
        <end position="78"/>
    </location>
</feature>
<dbReference type="Pfam" id="PF00072">
    <property type="entry name" value="Response_reg"/>
    <property type="match status" value="1"/>
</dbReference>
<dbReference type="EMBL" id="CP119075">
    <property type="protein sequence ID" value="WED65811.1"/>
    <property type="molecule type" value="Genomic_DNA"/>
</dbReference>
<accession>A0AAF0CPS4</accession>
<comment type="subcellular location">
    <subcellularLocation>
        <location evidence="2">Membrane</location>
    </subcellularLocation>
</comment>
<keyword evidence="6 13" id="KW-0812">Transmembrane</keyword>
<dbReference type="SMART" id="SM00387">
    <property type="entry name" value="HATPase_c"/>
    <property type="match status" value="1"/>
</dbReference>
<dbReference type="GO" id="GO:0005524">
    <property type="term" value="F:ATP binding"/>
    <property type="evidence" value="ECO:0007669"/>
    <property type="project" value="UniProtKB-KW"/>
</dbReference>
<keyword evidence="4 12" id="KW-0597">Phosphoprotein</keyword>
<evidence type="ECO:0000256" key="7">
    <source>
        <dbReference type="ARBA" id="ARBA00022741"/>
    </source>
</evidence>
<dbReference type="SMART" id="SM00448">
    <property type="entry name" value="REC"/>
    <property type="match status" value="1"/>
</dbReference>
<dbReference type="Gene3D" id="3.40.50.2300">
    <property type="match status" value="1"/>
</dbReference>
<dbReference type="CDD" id="cd00082">
    <property type="entry name" value="HisKA"/>
    <property type="match status" value="1"/>
</dbReference>
<dbReference type="InterPro" id="IPR004358">
    <property type="entry name" value="Sig_transdc_His_kin-like_C"/>
</dbReference>
<dbReference type="SUPFAM" id="SSF52172">
    <property type="entry name" value="CheY-like"/>
    <property type="match status" value="1"/>
</dbReference>
<dbReference type="FunFam" id="3.30.565.10:FF:000010">
    <property type="entry name" value="Sensor histidine kinase RcsC"/>
    <property type="match status" value="1"/>
</dbReference>
<dbReference type="SUPFAM" id="SSF55874">
    <property type="entry name" value="ATPase domain of HSP90 chaperone/DNA topoisomerase II/histidine kinase"/>
    <property type="match status" value="1"/>
</dbReference>
<feature type="transmembrane region" description="Helical" evidence="13">
    <location>
        <begin position="149"/>
        <end position="169"/>
    </location>
</feature>
<dbReference type="InterPro" id="IPR036890">
    <property type="entry name" value="HATPase_C_sf"/>
</dbReference>
<reference evidence="16" key="1">
    <citation type="submission" date="2023-03" db="EMBL/GenBank/DDBJ databases">
        <title>Lomoglobus Profundus gen. nov., sp. nov., a novel member of the phylum Verrucomicrobia, isolated from deep-marine sediment of South China Sea.</title>
        <authorList>
            <person name="Ahmad T."/>
            <person name="Ishaq S.E."/>
            <person name="Wang F."/>
        </authorList>
    </citation>
    <scope>NUCLEOTIDE SEQUENCE</scope>
    <source>
        <strain evidence="16">LMO-M01</strain>
    </source>
</reference>
<dbReference type="InterPro" id="IPR003594">
    <property type="entry name" value="HATPase_dom"/>
</dbReference>
<feature type="transmembrane region" description="Helical" evidence="13">
    <location>
        <begin position="123"/>
        <end position="142"/>
    </location>
</feature>
<feature type="transmembrane region" description="Helical" evidence="13">
    <location>
        <begin position="36"/>
        <end position="56"/>
    </location>
</feature>
<feature type="transmembrane region" description="Helical" evidence="13">
    <location>
        <begin position="99"/>
        <end position="117"/>
    </location>
</feature>
<keyword evidence="17" id="KW-1185">Reference proteome</keyword>
<organism evidence="16 17">
    <name type="scientific">Synoicihabitans lomoniglobus</name>
    <dbReference type="NCBI Taxonomy" id="2909285"/>
    <lineage>
        <taxon>Bacteria</taxon>
        <taxon>Pseudomonadati</taxon>
        <taxon>Verrucomicrobiota</taxon>
        <taxon>Opitutia</taxon>
        <taxon>Opitutales</taxon>
        <taxon>Opitutaceae</taxon>
        <taxon>Synoicihabitans</taxon>
    </lineage>
</organism>
<evidence type="ECO:0000259" key="15">
    <source>
        <dbReference type="PROSITE" id="PS50110"/>
    </source>
</evidence>
<feature type="modified residue" description="4-aspartylphosphate" evidence="12">
    <location>
        <position position="532"/>
    </location>
</feature>
<dbReference type="PRINTS" id="PR00344">
    <property type="entry name" value="BCTRLSENSOR"/>
</dbReference>
<dbReference type="AlphaFoldDB" id="A0AAF0CPS4"/>
<dbReference type="Gene3D" id="3.30.565.10">
    <property type="entry name" value="Histidine kinase-like ATPase, C-terminal domain"/>
    <property type="match status" value="1"/>
</dbReference>
<name>A0AAF0CPS4_9BACT</name>
<evidence type="ECO:0000313" key="17">
    <source>
        <dbReference type="Proteomes" id="UP001218638"/>
    </source>
</evidence>
<dbReference type="Pfam" id="PF00512">
    <property type="entry name" value="HisKA"/>
    <property type="match status" value="1"/>
</dbReference>
<dbReference type="GO" id="GO:0016020">
    <property type="term" value="C:membrane"/>
    <property type="evidence" value="ECO:0007669"/>
    <property type="project" value="UniProtKB-SubCell"/>
</dbReference>